<name>A0AAP1G9G0_9BURK</name>
<dbReference type="AlphaFoldDB" id="A0AAP1G9G0"/>
<proteinExistence type="predicted"/>
<evidence type="ECO:0000313" key="2">
    <source>
        <dbReference type="Proteomes" id="UP000056450"/>
    </source>
</evidence>
<dbReference type="Proteomes" id="UP000056450">
    <property type="component" value="Unassembled WGS sequence"/>
</dbReference>
<reference evidence="1 2" key="1">
    <citation type="submission" date="2015-11" db="EMBL/GenBank/DDBJ databases">
        <title>Expanding the genomic diversity of Burkholderia species for the development of highly accurate diagnostics.</title>
        <authorList>
            <person name="Sahl J."/>
            <person name="Keim P."/>
            <person name="Wagner D."/>
        </authorList>
    </citation>
    <scope>NUCLEOTIDE SEQUENCE [LARGE SCALE GENOMIC DNA]</scope>
    <source>
        <strain evidence="1 2">RF32-BP12</strain>
    </source>
</reference>
<evidence type="ECO:0000313" key="1">
    <source>
        <dbReference type="EMBL" id="KVA11835.1"/>
    </source>
</evidence>
<organism evidence="1 2">
    <name type="scientific">Burkholderia latens</name>
    <dbReference type="NCBI Taxonomy" id="488446"/>
    <lineage>
        <taxon>Bacteria</taxon>
        <taxon>Pseudomonadati</taxon>
        <taxon>Pseudomonadota</taxon>
        <taxon>Betaproteobacteria</taxon>
        <taxon>Burkholderiales</taxon>
        <taxon>Burkholderiaceae</taxon>
        <taxon>Burkholderia</taxon>
        <taxon>Burkholderia cepacia complex</taxon>
    </lineage>
</organism>
<gene>
    <name evidence="1" type="ORF">WI41_06990</name>
</gene>
<protein>
    <submittedName>
        <fullName evidence="1">Uncharacterized protein</fullName>
    </submittedName>
</protein>
<sequence length="62" mass="6571">MHSRAGGMRDVAWRVVSPLVCIGRMVGPVPGLGGERVRTRARVDCRGMAACVHAIATVSALR</sequence>
<accession>A0AAP1G9G0</accession>
<comment type="caution">
    <text evidence="1">The sequence shown here is derived from an EMBL/GenBank/DDBJ whole genome shotgun (WGS) entry which is preliminary data.</text>
</comment>
<dbReference type="EMBL" id="LOTQ01000003">
    <property type="protein sequence ID" value="KVA11835.1"/>
    <property type="molecule type" value="Genomic_DNA"/>
</dbReference>